<gene>
    <name evidence="5" type="primary">kptA</name>
    <name evidence="6" type="ORF">ABOD76_15560</name>
</gene>
<dbReference type="InterPro" id="IPR022928">
    <property type="entry name" value="RNA_2'-PTrans_KptA"/>
</dbReference>
<dbReference type="Pfam" id="PF01885">
    <property type="entry name" value="PTS_2-RNA"/>
    <property type="match status" value="1"/>
</dbReference>
<dbReference type="KEGG" id="dsc:ABOD76_15560"/>
<dbReference type="PANTHER" id="PTHR12684">
    <property type="entry name" value="PUTATIVE PHOSPHOTRANSFERASE"/>
    <property type="match status" value="1"/>
</dbReference>
<dbReference type="InterPro" id="IPR002745">
    <property type="entry name" value="Ptrans_KptA/Tpt1"/>
</dbReference>
<dbReference type="RefSeq" id="WP_350242883.1">
    <property type="nucleotide sequence ID" value="NZ_CP158299.1"/>
</dbReference>
<dbReference type="InterPro" id="IPR042081">
    <property type="entry name" value="RNA_2'-PTrans_C"/>
</dbReference>
<reference evidence="6" key="1">
    <citation type="submission" date="2024-06" db="EMBL/GenBank/DDBJ databases">
        <title>Draft Genome Sequence of Deinococcus sonorensis Type Strain KR-87, a Biofilm Producing Representative of the Genus Deinococcus.</title>
        <authorList>
            <person name="Boren L.S."/>
            <person name="Grosso R.A."/>
            <person name="Hugenberg-Cox A.N."/>
            <person name="Hill J.T.E."/>
            <person name="Albert C.M."/>
            <person name="Tuohy J.M."/>
        </authorList>
    </citation>
    <scope>NUCLEOTIDE SEQUENCE</scope>
    <source>
        <strain evidence="6">KR-87</strain>
    </source>
</reference>
<dbReference type="InterPro" id="IPR042080">
    <property type="entry name" value="RNA_2'-PTrans_N"/>
</dbReference>
<comment type="similarity">
    <text evidence="1 5">Belongs to the KptA/TPT1 family.</text>
</comment>
<keyword evidence="2 5" id="KW-0808">Transferase</keyword>
<dbReference type="GO" id="GO:0006388">
    <property type="term" value="P:tRNA splicing, via endonucleolytic cleavage and ligation"/>
    <property type="evidence" value="ECO:0007669"/>
    <property type="project" value="UniProtKB-UniRule"/>
</dbReference>
<dbReference type="Gene3D" id="3.20.170.30">
    <property type="match status" value="1"/>
</dbReference>
<accession>A0AAU7U8N9</accession>
<dbReference type="EMBL" id="CP158299">
    <property type="protein sequence ID" value="XBV84846.1"/>
    <property type="molecule type" value="Genomic_DNA"/>
</dbReference>
<organism evidence="6">
    <name type="scientific">Deinococcus sonorensis KR-87</name>
    <dbReference type="NCBI Taxonomy" id="694439"/>
    <lineage>
        <taxon>Bacteria</taxon>
        <taxon>Thermotogati</taxon>
        <taxon>Deinococcota</taxon>
        <taxon>Deinococci</taxon>
        <taxon>Deinococcales</taxon>
        <taxon>Deinococcaceae</taxon>
        <taxon>Deinococcus</taxon>
    </lineage>
</organism>
<dbReference type="HAMAP" id="MF_00299">
    <property type="entry name" value="KptA"/>
    <property type="match status" value="1"/>
</dbReference>
<evidence type="ECO:0000256" key="3">
    <source>
        <dbReference type="ARBA" id="ARBA00023027"/>
    </source>
</evidence>
<name>A0AAU7U8N9_9DEIO</name>
<dbReference type="NCBIfam" id="NF002014">
    <property type="entry name" value="PRK00819.1-4"/>
    <property type="match status" value="1"/>
</dbReference>
<dbReference type="Gene3D" id="1.10.10.970">
    <property type="entry name" value="RNA 2'-phosphotransferase, Tpt1/KptA family, N-terminal domain"/>
    <property type="match status" value="1"/>
</dbReference>
<comment type="function">
    <text evidence="4 5">Removes the 2'-phosphate from RNA via an intermediate in which the phosphate is ADP-ribosylated by NAD followed by a presumed transesterification to release the RNA and generate ADP-ribose 1''-2''-cyclic phosphate (APPR&gt;P). May function as an ADP-ribosylase.</text>
</comment>
<dbReference type="PANTHER" id="PTHR12684:SF2">
    <property type="entry name" value="TRNA 2'-PHOSPHOTRANSFERASE 1"/>
    <property type="match status" value="1"/>
</dbReference>
<dbReference type="GO" id="GO:0000215">
    <property type="term" value="F:tRNA 2'-phosphotransferase activity"/>
    <property type="evidence" value="ECO:0007669"/>
    <property type="project" value="TreeGrafter"/>
</dbReference>
<dbReference type="EC" id="2.7.1.-" evidence="5"/>
<evidence type="ECO:0000256" key="5">
    <source>
        <dbReference type="HAMAP-Rule" id="MF_00299"/>
    </source>
</evidence>
<proteinExistence type="inferred from homology"/>
<dbReference type="AlphaFoldDB" id="A0AAU7U8N9"/>
<evidence type="ECO:0000313" key="6">
    <source>
        <dbReference type="EMBL" id="XBV84846.1"/>
    </source>
</evidence>
<protein>
    <recommendedName>
        <fullName evidence="5">Probable RNA 2'-phosphotransferase</fullName>
        <ecNumber evidence="5">2.7.1.-</ecNumber>
    </recommendedName>
</protein>
<evidence type="ECO:0000256" key="4">
    <source>
        <dbReference type="ARBA" id="ARBA00025212"/>
    </source>
</evidence>
<dbReference type="GO" id="GO:0003950">
    <property type="term" value="F:NAD+ poly-ADP-ribosyltransferase activity"/>
    <property type="evidence" value="ECO:0007669"/>
    <property type="project" value="InterPro"/>
</dbReference>
<dbReference type="SUPFAM" id="SSF56399">
    <property type="entry name" value="ADP-ribosylation"/>
    <property type="match status" value="1"/>
</dbReference>
<evidence type="ECO:0000256" key="1">
    <source>
        <dbReference type="ARBA" id="ARBA00009836"/>
    </source>
</evidence>
<keyword evidence="3 5" id="KW-0520">NAD</keyword>
<evidence type="ECO:0000256" key="2">
    <source>
        <dbReference type="ARBA" id="ARBA00022679"/>
    </source>
</evidence>
<sequence length="180" mass="19983">MTSDHQLSRTLSFLLRHAPQQAGLTLQPGGWVSVDDLLRGLATQGLTVDRAQLERVVATSDKQRFTLDAATDRIRANQGHSVPVDLGLTPLTPPPLLYHGTAVRLLDTILREGLRQMQRHHVHLSADPDTARRVGHRRGPAVILTVDAFGMLQAGHLFFRSSNGVWLTERVPPEYVRVLK</sequence>